<evidence type="ECO:0000313" key="3">
    <source>
        <dbReference type="Proteomes" id="UP000436468"/>
    </source>
</evidence>
<evidence type="ECO:0000256" key="1">
    <source>
        <dbReference type="SAM" id="MobiDB-lite"/>
    </source>
</evidence>
<protein>
    <submittedName>
        <fullName evidence="2">Uncharacterized protein</fullName>
    </submittedName>
</protein>
<dbReference type="Proteomes" id="UP000436468">
    <property type="component" value="Unassembled WGS sequence"/>
</dbReference>
<organism evidence="2 3">
    <name type="scientific">Bradyrhizobium pachyrhizi</name>
    <dbReference type="NCBI Taxonomy" id="280333"/>
    <lineage>
        <taxon>Bacteria</taxon>
        <taxon>Pseudomonadati</taxon>
        <taxon>Pseudomonadota</taxon>
        <taxon>Alphaproteobacteria</taxon>
        <taxon>Hyphomicrobiales</taxon>
        <taxon>Nitrobacteraceae</taxon>
        <taxon>Bradyrhizobium</taxon>
    </lineage>
</organism>
<evidence type="ECO:0000313" key="2">
    <source>
        <dbReference type="EMBL" id="MVT64850.1"/>
    </source>
</evidence>
<gene>
    <name evidence="2" type="ORF">GPL21_06985</name>
</gene>
<comment type="caution">
    <text evidence="2">The sequence shown here is derived from an EMBL/GenBank/DDBJ whole genome shotgun (WGS) entry which is preliminary data.</text>
</comment>
<accession>A0A844SQY8</accession>
<dbReference type="RefSeq" id="WP_157342074.1">
    <property type="nucleotide sequence ID" value="NZ_WQNF01000004.1"/>
</dbReference>
<reference evidence="2 3" key="1">
    <citation type="submission" date="2019-12" db="EMBL/GenBank/DDBJ databases">
        <title>Draft genome sequences Bradyrhizobium cajani AMBPC1010, Bradyrhizobium pachyrhizi AMBPC1040 and Bradyrhizobium yuanmingense ALSPC3051, three plant growth promoting strains isolated from nodules of Cajanus cajan L. in Dominican Republic.</title>
        <authorList>
            <person name="Flores-Felix J.D."/>
            <person name="Araujo J."/>
            <person name="Diaz-Alcantara C."/>
            <person name="Gonzalez-Andres F."/>
            <person name="Velazquez E."/>
        </authorList>
    </citation>
    <scope>NUCLEOTIDE SEQUENCE [LARGE SCALE GENOMIC DNA]</scope>
    <source>
        <strain evidence="2 3">1040</strain>
    </source>
</reference>
<feature type="region of interest" description="Disordered" evidence="1">
    <location>
        <begin position="88"/>
        <end position="112"/>
    </location>
</feature>
<name>A0A844SQY8_9BRAD</name>
<dbReference type="EMBL" id="WQNF01000004">
    <property type="protein sequence ID" value="MVT64850.1"/>
    <property type="molecule type" value="Genomic_DNA"/>
</dbReference>
<proteinExistence type="predicted"/>
<keyword evidence="3" id="KW-1185">Reference proteome</keyword>
<sequence>MSSKPIQLTDDAFLMLRKAIANVDAGIGIQLGAADIVPAAELIGAEYAAVGDTDQQIELRATPAGLKYMKTIDALLAVPHKDSVVDSEIPEQYRWDPSDENGADGDRDTHGR</sequence>
<dbReference type="AlphaFoldDB" id="A0A844SQY8"/>